<dbReference type="Proteomes" id="UP000322553">
    <property type="component" value="Chromosome"/>
</dbReference>
<dbReference type="STRING" id="657387.BH688_02490"/>
<gene>
    <name evidence="1" type="ORF">FY550_06255</name>
</gene>
<proteinExistence type="predicted"/>
<dbReference type="PROSITE" id="PS51257">
    <property type="entry name" value="PROKAR_LIPOPROTEIN"/>
    <property type="match status" value="1"/>
</dbReference>
<dbReference type="AlphaFoldDB" id="A0A1S1P289"/>
<dbReference type="OrthoDB" id="7560332at2"/>
<evidence type="ECO:0000313" key="1">
    <source>
        <dbReference type="EMBL" id="QEL10761.1"/>
    </source>
</evidence>
<name>A0A1S1P289_9GAMM</name>
<protein>
    <submittedName>
        <fullName evidence="1">Uncharacterized protein</fullName>
    </submittedName>
</protein>
<evidence type="ECO:0000313" key="2">
    <source>
        <dbReference type="Proteomes" id="UP000322553"/>
    </source>
</evidence>
<dbReference type="EMBL" id="CP043420">
    <property type="protein sequence ID" value="QEL10761.1"/>
    <property type="molecule type" value="Genomic_DNA"/>
</dbReference>
<keyword evidence="2" id="KW-1185">Reference proteome</keyword>
<sequence>MSSLSIRNTTNVFPALLMLALLGGCAGQQPQSPAHDASFYQHRHPDIRLDYKASLERVAPDTGSYFGSHGWNSFVSSDSPGKRLLTLQLPESDDISRAQWRLGISHDSMAVYRCLAPAESATSNSEGTATIDGHRFITFKANEAGMNHYRTIHAYRSVIDGTCYAIDLVVEGVNGKVYDPPRKPPFSQAQALKRLQQINDKLQLEEH</sequence>
<dbReference type="RefSeq" id="WP_070976767.1">
    <property type="nucleotide sequence ID" value="NZ_CP043420.1"/>
</dbReference>
<reference evidence="1 2" key="1">
    <citation type="submission" date="2019-08" db="EMBL/GenBank/DDBJ databases">
        <title>Complete genome sequence of Kushneria sp. YCWA18, a halophilic phosphate-solubilizing bacterium isolated from Daqiao saltern in China.</title>
        <authorList>
            <person name="Du G.-X."/>
            <person name="Qu L.-Y."/>
        </authorList>
    </citation>
    <scope>NUCLEOTIDE SEQUENCE [LARGE SCALE GENOMIC DNA]</scope>
    <source>
        <strain evidence="1 2">YCWA18</strain>
    </source>
</reference>
<dbReference type="KEGG" id="kuy:FY550_06255"/>
<organism evidence="1 2">
    <name type="scientific">Kushneria phosphatilytica</name>
    <dbReference type="NCBI Taxonomy" id="657387"/>
    <lineage>
        <taxon>Bacteria</taxon>
        <taxon>Pseudomonadati</taxon>
        <taxon>Pseudomonadota</taxon>
        <taxon>Gammaproteobacteria</taxon>
        <taxon>Oceanospirillales</taxon>
        <taxon>Halomonadaceae</taxon>
        <taxon>Kushneria</taxon>
    </lineage>
</organism>
<accession>A0A1S1P289</accession>